<evidence type="ECO:0000313" key="3">
    <source>
        <dbReference type="EMBL" id="CAL2093788.1"/>
    </source>
</evidence>
<keyword evidence="1" id="KW-0597">Phosphoprotein</keyword>
<dbReference type="SMART" id="SM00448">
    <property type="entry name" value="REC"/>
    <property type="match status" value="1"/>
</dbReference>
<sequence>MNILKRSLNILLIEDHLIEVVKFKKTVSYSELKHTITEARDADEAFKILEDKNNLPDLILLDLNMPKMSGVEFLAILKKDPQLRHIPTVILTTSDNQKDLEECFKIGVSGYILKPLKYRDYETKIEAVLTYWSLNELIKY</sequence>
<evidence type="ECO:0000259" key="2">
    <source>
        <dbReference type="PROSITE" id="PS50110"/>
    </source>
</evidence>
<feature type="domain" description="Response regulatory" evidence="2">
    <location>
        <begin position="9"/>
        <end position="129"/>
    </location>
</feature>
<dbReference type="PANTHER" id="PTHR44520">
    <property type="entry name" value="RESPONSE REGULATOR RCP1-RELATED"/>
    <property type="match status" value="1"/>
</dbReference>
<name>A0ABP1EXG8_9FLAO</name>
<dbReference type="SUPFAM" id="SSF52172">
    <property type="entry name" value="CheY-like"/>
    <property type="match status" value="1"/>
</dbReference>
<evidence type="ECO:0000256" key="1">
    <source>
        <dbReference type="PROSITE-ProRule" id="PRU00169"/>
    </source>
</evidence>
<keyword evidence="4" id="KW-1185">Reference proteome</keyword>
<dbReference type="PANTHER" id="PTHR44520:SF2">
    <property type="entry name" value="RESPONSE REGULATOR RCP1"/>
    <property type="match status" value="1"/>
</dbReference>
<gene>
    <name evidence="3" type="ORF">T190607A01A_60016</name>
</gene>
<organism evidence="3 4">
    <name type="scientific">Tenacibaculum platacis</name>
    <dbReference type="NCBI Taxonomy" id="3137852"/>
    <lineage>
        <taxon>Bacteria</taxon>
        <taxon>Pseudomonadati</taxon>
        <taxon>Bacteroidota</taxon>
        <taxon>Flavobacteriia</taxon>
        <taxon>Flavobacteriales</taxon>
        <taxon>Flavobacteriaceae</taxon>
        <taxon>Tenacibaculum</taxon>
    </lineage>
</organism>
<feature type="modified residue" description="4-aspartylphosphate" evidence="1">
    <location>
        <position position="62"/>
    </location>
</feature>
<dbReference type="PROSITE" id="PS50110">
    <property type="entry name" value="RESPONSE_REGULATORY"/>
    <property type="match status" value="1"/>
</dbReference>
<comment type="caution">
    <text evidence="3">The sequence shown here is derived from an EMBL/GenBank/DDBJ whole genome shotgun (WGS) entry which is preliminary data.</text>
</comment>
<dbReference type="Proteomes" id="UP001497416">
    <property type="component" value="Unassembled WGS sequence"/>
</dbReference>
<dbReference type="InterPro" id="IPR011006">
    <property type="entry name" value="CheY-like_superfamily"/>
</dbReference>
<reference evidence="3 4" key="1">
    <citation type="submission" date="2024-05" db="EMBL/GenBank/DDBJ databases">
        <authorList>
            <person name="Duchaud E."/>
        </authorList>
    </citation>
    <scope>NUCLEOTIDE SEQUENCE [LARGE SCALE GENOMIC DNA]</scope>
    <source>
        <strain evidence="3">Ena-SAMPLE-TAB-13-05-2024-13:56:06:370-140302</strain>
    </source>
</reference>
<dbReference type="RefSeq" id="WP_348713691.1">
    <property type="nucleotide sequence ID" value="NZ_CAXIXW010000017.1"/>
</dbReference>
<accession>A0ABP1EXG8</accession>
<evidence type="ECO:0000313" key="4">
    <source>
        <dbReference type="Proteomes" id="UP001497416"/>
    </source>
</evidence>
<dbReference type="Gene3D" id="3.40.50.2300">
    <property type="match status" value="1"/>
</dbReference>
<dbReference type="Pfam" id="PF00072">
    <property type="entry name" value="Response_reg"/>
    <property type="match status" value="1"/>
</dbReference>
<dbReference type="CDD" id="cd17557">
    <property type="entry name" value="REC_Rcp-like"/>
    <property type="match status" value="1"/>
</dbReference>
<protein>
    <submittedName>
        <fullName evidence="3">Response regulator receiver domain-containing protein</fullName>
    </submittedName>
</protein>
<dbReference type="EMBL" id="CAXIXY010000008">
    <property type="protein sequence ID" value="CAL2093788.1"/>
    <property type="molecule type" value="Genomic_DNA"/>
</dbReference>
<dbReference type="InterPro" id="IPR001789">
    <property type="entry name" value="Sig_transdc_resp-reg_receiver"/>
</dbReference>
<proteinExistence type="predicted"/>
<dbReference type="InterPro" id="IPR052893">
    <property type="entry name" value="TCS_response_regulator"/>
</dbReference>